<feature type="domain" description="Reverse transcriptase Ty1/copia-type" evidence="1">
    <location>
        <begin position="205"/>
        <end position="415"/>
    </location>
</feature>
<dbReference type="InterPro" id="IPR013103">
    <property type="entry name" value="RVT_2"/>
</dbReference>
<comment type="caution">
    <text evidence="2">The sequence shown here is derived from an EMBL/GenBank/DDBJ whole genome shotgun (WGS) entry which is preliminary data.</text>
</comment>
<evidence type="ECO:0000259" key="1">
    <source>
        <dbReference type="Pfam" id="PF07727"/>
    </source>
</evidence>
<dbReference type="EMBL" id="JANKHO010003008">
    <property type="protein sequence ID" value="KAJ3486888.1"/>
    <property type="molecule type" value="Genomic_DNA"/>
</dbReference>
<accession>A0A9W8JW58</accession>
<name>A0A9W8JW58_9AGAR</name>
<keyword evidence="3" id="KW-1185">Reference proteome</keyword>
<proteinExistence type="predicted"/>
<reference evidence="2" key="1">
    <citation type="submission" date="2022-07" db="EMBL/GenBank/DDBJ databases">
        <title>Genome Sequence of Agrocybe chaxingu.</title>
        <authorList>
            <person name="Buettner E."/>
        </authorList>
    </citation>
    <scope>NUCLEOTIDE SEQUENCE</scope>
    <source>
        <strain evidence="2">MP-N11</strain>
    </source>
</reference>
<dbReference type="Pfam" id="PF07727">
    <property type="entry name" value="RVT_2"/>
    <property type="match status" value="1"/>
</dbReference>
<gene>
    <name evidence="2" type="ORF">NLJ89_g11768</name>
</gene>
<dbReference type="OrthoDB" id="3243429at2759"/>
<dbReference type="AlphaFoldDB" id="A0A9W8JW58"/>
<evidence type="ECO:0000313" key="3">
    <source>
        <dbReference type="Proteomes" id="UP001148786"/>
    </source>
</evidence>
<dbReference type="Proteomes" id="UP001148786">
    <property type="component" value="Unassembled WGS sequence"/>
</dbReference>
<protein>
    <recommendedName>
        <fullName evidence="1">Reverse transcriptase Ty1/copia-type domain-containing protein</fullName>
    </recommendedName>
</protein>
<evidence type="ECO:0000313" key="2">
    <source>
        <dbReference type="EMBL" id="KAJ3486888.1"/>
    </source>
</evidence>
<sequence>MHAVANRDFNDALQLAVERRASLRPCETLRPPAPHDVAFIAFASGFHGEPLSLENGGVLAVVDDVAVNGGEAVDERLVLYGGVGDRPEMQGDTGAWSASSVEDVIADLLSLTHCDSLPDPLDTESYSGDAFAAYEAELLWGHCLAALSLTPPTDHDLSDIKDLRDRKFDLSKPPRSYPEAMARPDRDVWIAAIKREKESLGKMGAFRVCDLPEGKKAIDVKWVFDFKYDEDGKRIHGMEKAQLVARGFTQRPDDYEETCAPVAKITSIRIILAWAAHRDAHIYQFDVSTAFLHARNRHPVYCCQIPCYPEGSPGQVLEVLVALYGLRQSAYEWYSLFMSILVSLGLIRCEADHGVFYAYWSSPPDPSIPLPLDGSPLYLVVPIHVDDGLSVTNSERLYKWFITRLQERIRIKDLGIYLTHTLARQLI</sequence>
<organism evidence="2 3">
    <name type="scientific">Agrocybe chaxingu</name>
    <dbReference type="NCBI Taxonomy" id="84603"/>
    <lineage>
        <taxon>Eukaryota</taxon>
        <taxon>Fungi</taxon>
        <taxon>Dikarya</taxon>
        <taxon>Basidiomycota</taxon>
        <taxon>Agaricomycotina</taxon>
        <taxon>Agaricomycetes</taxon>
        <taxon>Agaricomycetidae</taxon>
        <taxon>Agaricales</taxon>
        <taxon>Agaricineae</taxon>
        <taxon>Strophariaceae</taxon>
        <taxon>Agrocybe</taxon>
    </lineage>
</organism>